<dbReference type="Proteomes" id="UP000699042">
    <property type="component" value="Unassembled WGS sequence"/>
</dbReference>
<sequence>MTRHKFNADLAQASREQVEHISGLRKGDDDGELTFVLSHDALPSPLTVCFTALNVDDYPHGLGFVAYTKEESVPSAVSKVLDDIPNLSQGRTILKTLVMISKKLSSTLNSANIDEGSDVEMTDIDDDEHCGNHEDEDEEEYDDEDYEYDDIDFGIDFGGDAAPQVPSHSAKFPSRLIDDLQKAKDVGFKISLLGDAATHEESCIFALSLLVEHLGISEDTLEAWEVSASDYIVLLFKYDAGYPCVETFTKLPPGHSESMQFRLGKCASFKPTLHSALIPFQKNLDTAKKSSEKDGLPSETSREAAFCPMPISDSLDIFLNKEFLNLLKTRLDCGVSWDRAKDMMEEMTKEGHLRVDSSTQSSPDSKRSQTADSSVEEEAQVSTSALTSLNKDYVRQNPRDAGPSPREELSLPLIAMQFALRYFVKSTQYCLVCHRKTEPGFTALKPYVCNDPLCLFQYMALGLGPSTEHDIIARPYVVDLLISFCAAALKSGRIREWPRGLSIKVPVPSHVTPRDFTSGMNRFQATMMPVPIQAPIQAPIQPQIVQDSGILVWARISAGKFNVRASEKLERLRPGDMVILAKRVSRRDGKDLNMHHCRITSVNTIHDDSGNDCGKAFEFDRLISTDKVTYHSTVVQPRPQYLQPPSETTHVYHEEHIDDEEGDAELYLYDHDLDSLSEAHRREALLILVQTIPPIRYLRDFLLSHQGWSLSKYKMISKSAVALLRWIMASNRSLIVQIDQPVDLDIGGIQATEARQKERFVGLGDDWMQFRFAQGFPEKENRFKKELEKEASQKYPTMFAWHGSPLGNWHSIIRTGLDFKVVLHGRAYGHGVYFARDFATSLGYCMKQGNETSWAGSELKLYAAMSLCEIINRPERFKSVHPYYVVDEVDWIQCRYLIIQRNQSVKHEEEPETKPEYILQDPKWQPVGIDNTALEIPAAALPKWRQKSVVPGSSWSQPIVLTDDSGDDQPDDFDKIMDLQKETENDDKDTGTVVLDAEPETDPDKTSFTPGTLDVTTLPQLPAPSWASDAGRKVLGKELGKLQKVQATTPLHQLGWFIDFSNITNMFQWIVELHSFEKSLPLAQDMERAGVESIVLELRFGRQFPHSPPFVRVVRPRFLPFSRRGGGHVTAGGAMCMELLTNSGWSVASSMESVLLQVRLALCNLEPFPARLEYQGTGQMTGGGPDYGVGEAIDAYRRSAMAHGWQVPSDLHLTANAM</sequence>
<comment type="caution">
    <text evidence="7">The sequence shown here is derived from an EMBL/GenBank/DDBJ whole genome shotgun (WGS) entry which is preliminary data.</text>
</comment>
<dbReference type="GO" id="GO:0003950">
    <property type="term" value="F:NAD+ poly-ADP-ribosyltransferase activity"/>
    <property type="evidence" value="ECO:0007669"/>
    <property type="project" value="InterPro"/>
</dbReference>
<feature type="region of interest" description="Disordered" evidence="5">
    <location>
        <begin position="348"/>
        <end position="381"/>
    </location>
</feature>
<dbReference type="OrthoDB" id="109543at2759"/>
<feature type="region of interest" description="Disordered" evidence="5">
    <location>
        <begin position="955"/>
        <end position="974"/>
    </location>
</feature>
<dbReference type="InterPro" id="IPR051838">
    <property type="entry name" value="ARTD_PARP"/>
</dbReference>
<dbReference type="InterPro" id="IPR016135">
    <property type="entry name" value="UBQ-conjugating_enzyme/RWD"/>
</dbReference>
<dbReference type="Gene3D" id="3.90.228.10">
    <property type="match status" value="1"/>
</dbReference>
<dbReference type="EMBL" id="JAESDN010000003">
    <property type="protein sequence ID" value="KAG7054028.1"/>
    <property type="molecule type" value="Genomic_DNA"/>
</dbReference>
<dbReference type="PANTHER" id="PTHR21328">
    <property type="entry name" value="POLY ADP-RIBOSE POLYMERASE FAMILY, MEMBER PARP"/>
    <property type="match status" value="1"/>
</dbReference>
<feature type="region of interest" description="Disordered" evidence="5">
    <location>
        <begin position="121"/>
        <end position="143"/>
    </location>
</feature>
<keyword evidence="2" id="KW-0808">Transferase</keyword>
<evidence type="ECO:0000256" key="2">
    <source>
        <dbReference type="ARBA" id="ARBA00022679"/>
    </source>
</evidence>
<dbReference type="InterPro" id="IPR000608">
    <property type="entry name" value="UBC"/>
</dbReference>
<feature type="region of interest" description="Disordered" evidence="5">
    <location>
        <begin position="981"/>
        <end position="1014"/>
    </location>
</feature>
<proteinExistence type="predicted"/>
<evidence type="ECO:0000313" key="7">
    <source>
        <dbReference type="EMBL" id="KAG7054028.1"/>
    </source>
</evidence>
<dbReference type="CDD" id="cd23802">
    <property type="entry name" value="UBCc_UBE2Q"/>
    <property type="match status" value="1"/>
</dbReference>
<keyword evidence="8" id="KW-1185">Reference proteome</keyword>
<evidence type="ECO:0000256" key="5">
    <source>
        <dbReference type="SAM" id="MobiDB-lite"/>
    </source>
</evidence>
<dbReference type="SUPFAM" id="SSF56399">
    <property type="entry name" value="ADP-ribosylation"/>
    <property type="match status" value="1"/>
</dbReference>
<dbReference type="Gene3D" id="3.10.110.10">
    <property type="entry name" value="Ubiquitin Conjugating Enzyme"/>
    <property type="match status" value="1"/>
</dbReference>
<evidence type="ECO:0000313" key="8">
    <source>
        <dbReference type="Proteomes" id="UP000699042"/>
    </source>
</evidence>
<accession>A0A9P7RCB9</accession>
<dbReference type="AlphaFoldDB" id="A0A9P7RCB9"/>
<evidence type="ECO:0000256" key="3">
    <source>
        <dbReference type="ARBA" id="ARBA00022695"/>
    </source>
</evidence>
<evidence type="ECO:0000256" key="1">
    <source>
        <dbReference type="ARBA" id="ARBA00022676"/>
    </source>
</evidence>
<name>A0A9P7RCB9_9PEZI</name>
<dbReference type="SUPFAM" id="SSF54495">
    <property type="entry name" value="UBC-like"/>
    <property type="match status" value="1"/>
</dbReference>
<feature type="domain" description="UBC core" evidence="6">
    <location>
        <begin position="1030"/>
        <end position="1201"/>
    </location>
</feature>
<reference evidence="7" key="1">
    <citation type="submission" date="2021-05" db="EMBL/GenBank/DDBJ databases">
        <title>Comparative genomics of three Colletotrichum scovillei strains and genetic complementation revealed genes involved fungal growth and virulence on chili pepper.</title>
        <authorList>
            <person name="Hsieh D.-K."/>
            <person name="Chuang S.-C."/>
            <person name="Chen C.-Y."/>
            <person name="Chao Y.-T."/>
            <person name="Lu M.-Y.J."/>
            <person name="Lee M.-H."/>
            <person name="Shih M.-C."/>
        </authorList>
    </citation>
    <scope>NUCLEOTIDE SEQUENCE</scope>
    <source>
        <strain evidence="7">Coll-153</strain>
    </source>
</reference>
<keyword evidence="3" id="KW-0548">Nucleotidyltransferase</keyword>
<organism evidence="7 8">
    <name type="scientific">Colletotrichum scovillei</name>
    <dbReference type="NCBI Taxonomy" id="1209932"/>
    <lineage>
        <taxon>Eukaryota</taxon>
        <taxon>Fungi</taxon>
        <taxon>Dikarya</taxon>
        <taxon>Ascomycota</taxon>
        <taxon>Pezizomycotina</taxon>
        <taxon>Sordariomycetes</taxon>
        <taxon>Hypocreomycetidae</taxon>
        <taxon>Glomerellales</taxon>
        <taxon>Glomerellaceae</taxon>
        <taxon>Colletotrichum</taxon>
        <taxon>Colletotrichum acutatum species complex</taxon>
    </lineage>
</organism>
<keyword evidence="4" id="KW-0520">NAD</keyword>
<evidence type="ECO:0000256" key="4">
    <source>
        <dbReference type="ARBA" id="ARBA00023027"/>
    </source>
</evidence>
<dbReference type="PROSITE" id="PS50127">
    <property type="entry name" value="UBC_2"/>
    <property type="match status" value="1"/>
</dbReference>
<gene>
    <name evidence="7" type="ORF">JMJ77_001104</name>
</gene>
<dbReference type="FunFam" id="3.10.110.10:FF:000107">
    <property type="entry name" value="Ubiquitin conjugating enzyme, putative"/>
    <property type="match status" value="1"/>
</dbReference>
<dbReference type="GO" id="GO:0016779">
    <property type="term" value="F:nucleotidyltransferase activity"/>
    <property type="evidence" value="ECO:0007669"/>
    <property type="project" value="UniProtKB-KW"/>
</dbReference>
<keyword evidence="1" id="KW-0328">Glycosyltransferase</keyword>
<dbReference type="InterPro" id="IPR012317">
    <property type="entry name" value="Poly(ADP-ribose)pol_cat_dom"/>
</dbReference>
<protein>
    <submittedName>
        <fullName evidence="7">Polymerase</fullName>
    </submittedName>
</protein>
<evidence type="ECO:0000259" key="6">
    <source>
        <dbReference type="PROSITE" id="PS50127"/>
    </source>
</evidence>
<dbReference type="Pfam" id="PF00644">
    <property type="entry name" value="PARP"/>
    <property type="match status" value="1"/>
</dbReference>